<dbReference type="SUPFAM" id="SSF52540">
    <property type="entry name" value="P-loop containing nucleoside triphosphate hydrolases"/>
    <property type="match status" value="1"/>
</dbReference>
<sequence length="435" mass="46736">MYAPDALAGIAPPNLYVLTGPRRVGKSVAMRRKIQELLESGEDPRSIVYCSCDGFRPQDLRRLFKAGRALMPAAHDRPMWWFIDEVTAVGEDWGTVVKGLRDDTALRGDCVVLTGSSATGLRQAVDALAGRRGPDAARSDRLLLPMGFRSFCAHTGVDTPTVEGSLAVADLTSPRARDLYGELGFWTESLVDAWENYLRIGGFPQAVADFVRSGDVGAGFVQDLWDVVRGDAIRAAALPDPTVLALLERLGLNLASPVNASDVARDVGLADNHAANNRIADLVSNFLAWRCPRAAGERPNERAQRKVYFTDPLLARLAGAVDGARAEPSVSKLSEQQVGVALGRAIDTAAPGSFVRGGRLMHMRTATKAEIDFVGPDLDGCVEGKYVDAGWRGEARTARANFGRGVLATRRALDLDGAIWAVPAPILAWLLDPVA</sequence>
<name>A0ABY5PJL9_9ACTN</name>
<dbReference type="PANTHER" id="PTHR33295">
    <property type="entry name" value="ATPASE"/>
    <property type="match status" value="1"/>
</dbReference>
<reference evidence="3" key="1">
    <citation type="submission" date="2021-11" db="EMBL/GenBank/DDBJ databases">
        <title>Cultivation dependent microbiological survey of springs from the worlds oldest radium mine currently devoted to the extraction of radon-saturated water.</title>
        <authorList>
            <person name="Kapinusova G."/>
            <person name="Smrhova T."/>
            <person name="Strejcek M."/>
            <person name="Suman J."/>
            <person name="Jani K."/>
            <person name="Pajer P."/>
            <person name="Uhlik O."/>
        </authorList>
    </citation>
    <scope>NUCLEOTIDE SEQUENCE [LARGE SCALE GENOMIC DNA]</scope>
    <source>
        <strain evidence="3">J379</strain>
    </source>
</reference>
<keyword evidence="3" id="KW-1185">Reference proteome</keyword>
<feature type="domain" description="AAA" evidence="1">
    <location>
        <begin position="14"/>
        <end position="151"/>
    </location>
</feature>
<dbReference type="EMBL" id="CP088295">
    <property type="protein sequence ID" value="UUY04831.1"/>
    <property type="molecule type" value="Genomic_DNA"/>
</dbReference>
<dbReference type="Pfam" id="PF13173">
    <property type="entry name" value="AAA_14"/>
    <property type="match status" value="1"/>
</dbReference>
<dbReference type="RefSeq" id="WP_353865311.1">
    <property type="nucleotide sequence ID" value="NZ_CP088295.1"/>
</dbReference>
<protein>
    <submittedName>
        <fullName evidence="2">AAA family ATPase</fullName>
    </submittedName>
</protein>
<dbReference type="InterPro" id="IPR027417">
    <property type="entry name" value="P-loop_NTPase"/>
</dbReference>
<gene>
    <name evidence="2" type="ORF">LRS13_04690</name>
</gene>
<evidence type="ECO:0000313" key="2">
    <source>
        <dbReference type="EMBL" id="UUY04831.1"/>
    </source>
</evidence>
<dbReference type="Proteomes" id="UP001058860">
    <property type="component" value="Chromosome"/>
</dbReference>
<dbReference type="PANTHER" id="PTHR33295:SF18">
    <property type="entry name" value="AAA+ ATPASE DOMAIN-CONTAINING PROTEIN"/>
    <property type="match status" value="1"/>
</dbReference>
<dbReference type="InterPro" id="IPR041682">
    <property type="entry name" value="AAA_14"/>
</dbReference>
<organism evidence="2 3">
    <name type="scientific">Svornostia abyssi</name>
    <dbReference type="NCBI Taxonomy" id="2898438"/>
    <lineage>
        <taxon>Bacteria</taxon>
        <taxon>Bacillati</taxon>
        <taxon>Actinomycetota</taxon>
        <taxon>Thermoleophilia</taxon>
        <taxon>Solirubrobacterales</taxon>
        <taxon>Baekduiaceae</taxon>
        <taxon>Svornostia</taxon>
    </lineage>
</organism>
<evidence type="ECO:0000313" key="3">
    <source>
        <dbReference type="Proteomes" id="UP001058860"/>
    </source>
</evidence>
<accession>A0ABY5PJL9</accession>
<proteinExistence type="predicted"/>
<evidence type="ECO:0000259" key="1">
    <source>
        <dbReference type="Pfam" id="PF13173"/>
    </source>
</evidence>